<reference evidence="2 3" key="1">
    <citation type="submission" date="2021-10" db="EMBL/GenBank/DDBJ databases">
        <title>Anaerobic single-cell dispensing facilitates the cultivation of human gut bacteria.</title>
        <authorList>
            <person name="Afrizal A."/>
        </authorList>
    </citation>
    <scope>NUCLEOTIDE SEQUENCE [LARGE SCALE GENOMIC DNA]</scope>
    <source>
        <strain evidence="2 3">CLA-AA-H246</strain>
    </source>
</reference>
<proteinExistence type="predicted"/>
<protein>
    <submittedName>
        <fullName evidence="2">Sugar phosphate isomerase/epimerase</fullName>
    </submittedName>
</protein>
<dbReference type="Pfam" id="PF01261">
    <property type="entry name" value="AP_endonuc_2"/>
    <property type="match status" value="1"/>
</dbReference>
<dbReference type="EMBL" id="JAJEQE010000011">
    <property type="protein sequence ID" value="MCC2148622.1"/>
    <property type="molecule type" value="Genomic_DNA"/>
</dbReference>
<evidence type="ECO:0000259" key="1">
    <source>
        <dbReference type="Pfam" id="PF01261"/>
    </source>
</evidence>
<dbReference type="Gene3D" id="3.20.20.150">
    <property type="entry name" value="Divalent-metal-dependent TIM barrel enzymes"/>
    <property type="match status" value="1"/>
</dbReference>
<comment type="caution">
    <text evidence="2">The sequence shown here is derived from an EMBL/GenBank/DDBJ whole genome shotgun (WGS) entry which is preliminary data.</text>
</comment>
<name>A0ABS8ETV4_9FIRM</name>
<keyword evidence="3" id="KW-1185">Reference proteome</keyword>
<dbReference type="InterPro" id="IPR036237">
    <property type="entry name" value="Xyl_isomerase-like_sf"/>
</dbReference>
<dbReference type="Proteomes" id="UP001299235">
    <property type="component" value="Unassembled WGS sequence"/>
</dbReference>
<feature type="domain" description="Xylose isomerase-like TIM barrel" evidence="1">
    <location>
        <begin position="98"/>
        <end position="241"/>
    </location>
</feature>
<evidence type="ECO:0000313" key="3">
    <source>
        <dbReference type="Proteomes" id="UP001299235"/>
    </source>
</evidence>
<accession>A0ABS8ETV4</accession>
<organism evidence="2 3">
    <name type="scientific">Hominisplanchenecus faecis</name>
    <dbReference type="NCBI Taxonomy" id="2885351"/>
    <lineage>
        <taxon>Bacteria</taxon>
        <taxon>Bacillati</taxon>
        <taxon>Bacillota</taxon>
        <taxon>Clostridia</taxon>
        <taxon>Lachnospirales</taxon>
        <taxon>Lachnospiraceae</taxon>
        <taxon>Hominisplanchenecus</taxon>
    </lineage>
</organism>
<gene>
    <name evidence="2" type="ORF">LKD42_05040</name>
</gene>
<sequence>MKQMINTTDYAFDVERYRDEADAISFAGNLGMDGFELLPCEGGRDDFFTERSVVGVHLRYFDSWLDFWNGKLEMLSKEYGSFEKVKEIFGGLDRSCILKRFREDLERARKLKARYVVFHVSDVSARELFTYQCRHTDEEVIDAAAELINLLLDGENYTFDFLMENLWWPGLTMTRPEMTKRLLSQVHYQKKGIMLDTGHLMHMNLELKTQDEAVDYILEKVAEHGNLASYIKGMHLNQSITGAYVKTLITKKDAMPSDYEACSKACYEHVFQIDQHLPFTTPKVQKLVETIKPEYLTHELMSYGRSEHEIKLVMQRAALKGKNL</sequence>
<dbReference type="RefSeq" id="WP_147631682.1">
    <property type="nucleotide sequence ID" value="NZ_JAJEQE010000011.1"/>
</dbReference>
<keyword evidence="2" id="KW-0413">Isomerase</keyword>
<evidence type="ECO:0000313" key="2">
    <source>
        <dbReference type="EMBL" id="MCC2148622.1"/>
    </source>
</evidence>
<dbReference type="InterPro" id="IPR013022">
    <property type="entry name" value="Xyl_isomerase-like_TIM-brl"/>
</dbReference>
<dbReference type="SUPFAM" id="SSF51658">
    <property type="entry name" value="Xylose isomerase-like"/>
    <property type="match status" value="1"/>
</dbReference>
<dbReference type="GO" id="GO:0016853">
    <property type="term" value="F:isomerase activity"/>
    <property type="evidence" value="ECO:0007669"/>
    <property type="project" value="UniProtKB-KW"/>
</dbReference>